<comment type="subunit">
    <text evidence="5">Interacts with CHMP1A, CHMP1B, VPS4A and VTA1. Interacts with SPAST, STAMBP, and USP8. May interact with VPS37B. May associate with the ESCRT-I complex. Interacts with MITD1, in competition with VSP4. Interacts with SPART (via MIT domain); leading to the recruitment of SPART to midbodies. Interacts with SPAST.</text>
</comment>
<organism evidence="6 7">
    <name type="scientific">Cordylochernes scorpioides</name>
    <dbReference type="NCBI Taxonomy" id="51811"/>
    <lineage>
        <taxon>Eukaryota</taxon>
        <taxon>Metazoa</taxon>
        <taxon>Ecdysozoa</taxon>
        <taxon>Arthropoda</taxon>
        <taxon>Chelicerata</taxon>
        <taxon>Arachnida</taxon>
        <taxon>Pseudoscorpiones</taxon>
        <taxon>Cheliferoidea</taxon>
        <taxon>Chernetidae</taxon>
        <taxon>Cordylochernes</taxon>
    </lineage>
</organism>
<reference evidence="6 7" key="1">
    <citation type="submission" date="2022-01" db="EMBL/GenBank/DDBJ databases">
        <title>A chromosomal length assembly of Cordylochernes scorpioides.</title>
        <authorList>
            <person name="Zeh D."/>
            <person name="Zeh J."/>
        </authorList>
    </citation>
    <scope>NUCLEOTIDE SEQUENCE [LARGE SCALE GENOMIC DNA]</scope>
    <source>
        <strain evidence="6">IN4F17</strain>
        <tissue evidence="6">Whole Body</tissue>
    </source>
</reference>
<evidence type="ECO:0000256" key="5">
    <source>
        <dbReference type="ARBA" id="ARBA00046920"/>
    </source>
</evidence>
<dbReference type="InterPro" id="IPR042277">
    <property type="entry name" value="IST1-like"/>
</dbReference>
<comment type="function">
    <text evidence="4">ESCRT-III-like protein involved in cytokinesis, nuclear envelope reassembly and endosomal tubulation. Is required for efficient abscission during cytokinesis. Involved in recruiting VPS4A and/or VPS4B to the midbody of dividing cells. During late anaphase, involved in nuclear envelope reassembly and mitotic spindle disassembly together with the ESCRT-III complex: IST1 acts by mediating the recruitment of SPAST to the nuclear membrane, leading to microtubule severing. Recruited to the reforming nuclear envelope (NE) during anaphase by LEMD2. Regulates early endosomal tubulation together with the ESCRT-III complex by mediating the recruitment of SPAST.</text>
</comment>
<proteinExistence type="inferred from homology"/>
<evidence type="ECO:0000256" key="2">
    <source>
        <dbReference type="ARBA" id="ARBA00014513"/>
    </source>
</evidence>
<dbReference type="PANTHER" id="PTHR12161">
    <property type="entry name" value="IST1 FAMILY MEMBER"/>
    <property type="match status" value="1"/>
</dbReference>
<dbReference type="EMBL" id="CP092867">
    <property type="protein sequence ID" value="UYV67677.1"/>
    <property type="molecule type" value="Genomic_DNA"/>
</dbReference>
<dbReference type="Proteomes" id="UP001235939">
    <property type="component" value="Chromosome 05"/>
</dbReference>
<dbReference type="InterPro" id="IPR005061">
    <property type="entry name" value="Ist1"/>
</dbReference>
<protein>
    <recommendedName>
        <fullName evidence="2">IST1 homolog</fullName>
    </recommendedName>
    <alternativeName>
        <fullName evidence="3">Charged multivesicular body protein 8</fullName>
    </alternativeName>
</protein>
<evidence type="ECO:0000256" key="4">
    <source>
        <dbReference type="ARBA" id="ARBA00046124"/>
    </source>
</evidence>
<evidence type="ECO:0000313" key="6">
    <source>
        <dbReference type="EMBL" id="UYV67677.1"/>
    </source>
</evidence>
<comment type="similarity">
    <text evidence="1">Belongs to the IST1 family.</text>
</comment>
<evidence type="ECO:0000256" key="1">
    <source>
        <dbReference type="ARBA" id="ARBA00005536"/>
    </source>
</evidence>
<feature type="non-terminal residue" evidence="6">
    <location>
        <position position="167"/>
    </location>
</feature>
<name>A0ABY6KFP6_9ARAC</name>
<evidence type="ECO:0000256" key="3">
    <source>
        <dbReference type="ARBA" id="ARBA00032374"/>
    </source>
</evidence>
<gene>
    <name evidence="6" type="ORF">LAZ67_5001553</name>
</gene>
<dbReference type="Pfam" id="PF03398">
    <property type="entry name" value="Ist1"/>
    <property type="match status" value="1"/>
</dbReference>
<dbReference type="PANTHER" id="PTHR12161:SF5">
    <property type="entry name" value="IST1 HOMOLOG"/>
    <property type="match status" value="1"/>
</dbReference>
<sequence>MFSSGVNYGKLKTNLRLVIHRLKLVGKKKTELALRARKEIADFLENGKVDRARIRVEHIIREDYLVEAMELVEMYCDLLIARFGIIQQMKILDEGIQEAVSTIIWAAPRLQSEIVEMQIIADQLTLKYGRPFAQAVLTENFPATSEALQSRLNVKAPPRHLVEQYLV</sequence>
<dbReference type="Gene3D" id="1.20.1260.60">
    <property type="entry name" value="Vacuolar protein sorting-associated protein Ist1"/>
    <property type="match status" value="1"/>
</dbReference>
<keyword evidence="7" id="KW-1185">Reference proteome</keyword>
<accession>A0ABY6KFP6</accession>
<evidence type="ECO:0000313" key="7">
    <source>
        <dbReference type="Proteomes" id="UP001235939"/>
    </source>
</evidence>